<dbReference type="GO" id="GO:0004803">
    <property type="term" value="F:transposase activity"/>
    <property type="evidence" value="ECO:0007669"/>
    <property type="project" value="InterPro"/>
</dbReference>
<evidence type="ECO:0000313" key="3">
    <source>
        <dbReference type="EMBL" id="STD54330.1"/>
    </source>
</evidence>
<dbReference type="EMBL" id="UFXS01000001">
    <property type="protein sequence ID" value="STD54330.1"/>
    <property type="molecule type" value="Genomic_DNA"/>
</dbReference>
<evidence type="ECO:0000313" key="7">
    <source>
        <dbReference type="Proteomes" id="UP000267844"/>
    </source>
</evidence>
<dbReference type="EMBL" id="UFXS01000001">
    <property type="protein sequence ID" value="STD59092.1"/>
    <property type="molecule type" value="Genomic_DNA"/>
</dbReference>
<dbReference type="PANTHER" id="PTHR33609:SF1">
    <property type="entry name" value="TRANSPOSASE"/>
    <property type="match status" value="1"/>
</dbReference>
<sequence length="88" mass="10282">MKNSKYSEVQIIKILSEQNFGKTVNEICRDHGISQPTFYNWKSKYGGLDVQHLTKMKEMEKELSQYKKIVAELTLENVVMKDVISKKL</sequence>
<dbReference type="InterPro" id="IPR052546">
    <property type="entry name" value="Transposase_8_domain"/>
</dbReference>
<dbReference type="GO" id="GO:0003677">
    <property type="term" value="F:DNA binding"/>
    <property type="evidence" value="ECO:0007669"/>
    <property type="project" value="InterPro"/>
</dbReference>
<evidence type="ECO:0000313" key="6">
    <source>
        <dbReference type="Proteomes" id="UP000254737"/>
    </source>
</evidence>
<dbReference type="Pfam" id="PF01527">
    <property type="entry name" value="HTH_Tnp_1"/>
    <property type="match status" value="1"/>
</dbReference>
<dbReference type="Gene3D" id="1.10.10.60">
    <property type="entry name" value="Homeodomain-like"/>
    <property type="match status" value="1"/>
</dbReference>
<gene>
    <name evidence="1" type="ORF">EGI89_15430</name>
    <name evidence="2" type="ORF">NCTC13456_00257</name>
    <name evidence="3" type="ORF">NCTC13456_00955</name>
    <name evidence="4" type="ORF">NCTC13456_02416</name>
    <name evidence="5" type="ORF">NCTC13456_02722</name>
</gene>
<evidence type="ECO:0000313" key="5">
    <source>
        <dbReference type="EMBL" id="STD59092.1"/>
    </source>
</evidence>
<dbReference type="EMBL" id="UFXS01000001">
    <property type="protein sequence ID" value="STD58789.1"/>
    <property type="molecule type" value="Genomic_DNA"/>
</dbReference>
<evidence type="ECO:0000313" key="1">
    <source>
        <dbReference type="EMBL" id="RRT86503.1"/>
    </source>
</evidence>
<dbReference type="EMBL" id="RHPO01000083">
    <property type="protein sequence ID" value="RRT86503.1"/>
    <property type="molecule type" value="Genomic_DNA"/>
</dbReference>
<reference evidence="2 6" key="1">
    <citation type="submission" date="2018-06" db="EMBL/GenBank/DDBJ databases">
        <authorList>
            <consortium name="Pathogen Informatics"/>
            <person name="Doyle S."/>
        </authorList>
    </citation>
    <scope>NUCLEOTIDE SEQUENCE [LARGE SCALE GENOMIC DNA]</scope>
    <source>
        <strain evidence="2 6">NCTC13456</strain>
    </source>
</reference>
<proteinExistence type="predicted"/>
<dbReference type="InterPro" id="IPR002514">
    <property type="entry name" value="Transposase_8"/>
</dbReference>
<dbReference type="RefSeq" id="WP_114998212.1">
    <property type="nucleotide sequence ID" value="NZ_RHPN01000084.1"/>
</dbReference>
<evidence type="ECO:0000313" key="2">
    <source>
        <dbReference type="EMBL" id="STD53040.1"/>
    </source>
</evidence>
<dbReference type="SUPFAM" id="SSF46689">
    <property type="entry name" value="Homeodomain-like"/>
    <property type="match status" value="1"/>
</dbReference>
<reference evidence="1 7" key="2">
    <citation type="submission" date="2018-10" db="EMBL/GenBank/DDBJ databases">
        <title>Transmission dynamics of multidrug resistant bacteria on intensive care unit surfaces.</title>
        <authorList>
            <person name="D'Souza A.W."/>
            <person name="Potter R.F."/>
            <person name="Wallace M."/>
            <person name="Shupe A."/>
            <person name="Patel S."/>
            <person name="Sun S."/>
            <person name="Gul D."/>
            <person name="Kwon J.H."/>
            <person name="Andleeb S."/>
            <person name="Burnham C.-A.D."/>
            <person name="Dantas G."/>
        </authorList>
    </citation>
    <scope>NUCLEOTIDE SEQUENCE [LARGE SCALE GENOMIC DNA]</scope>
    <source>
        <strain evidence="1 7">WF_348</strain>
    </source>
</reference>
<dbReference type="GO" id="GO:0006313">
    <property type="term" value="P:DNA transposition"/>
    <property type="evidence" value="ECO:0007669"/>
    <property type="project" value="InterPro"/>
</dbReference>
<name>A0A376G085_9FLAO</name>
<dbReference type="Proteomes" id="UP000254737">
    <property type="component" value="Unassembled WGS sequence"/>
</dbReference>
<dbReference type="InterPro" id="IPR009057">
    <property type="entry name" value="Homeodomain-like_sf"/>
</dbReference>
<dbReference type="PANTHER" id="PTHR33609">
    <property type="entry name" value="LOW CALCIUM RESPONSE LOCUS PROTEIN S"/>
    <property type="match status" value="1"/>
</dbReference>
<evidence type="ECO:0000313" key="4">
    <source>
        <dbReference type="EMBL" id="STD58789.1"/>
    </source>
</evidence>
<dbReference type="Proteomes" id="UP000267844">
    <property type="component" value="Unassembled WGS sequence"/>
</dbReference>
<protein>
    <submittedName>
        <fullName evidence="2">Transposase</fullName>
    </submittedName>
</protein>
<organism evidence="2 6">
    <name type="scientific">Empedobacter falsenii</name>
    <dbReference type="NCBI Taxonomy" id="343874"/>
    <lineage>
        <taxon>Bacteria</taxon>
        <taxon>Pseudomonadati</taxon>
        <taxon>Bacteroidota</taxon>
        <taxon>Flavobacteriia</taxon>
        <taxon>Flavobacteriales</taxon>
        <taxon>Weeksellaceae</taxon>
        <taxon>Empedobacter</taxon>
    </lineage>
</organism>
<accession>A0A376G085</accession>
<dbReference type="EMBL" id="UFXS01000001">
    <property type="protein sequence ID" value="STD53040.1"/>
    <property type="molecule type" value="Genomic_DNA"/>
</dbReference>
<dbReference type="AlphaFoldDB" id="A0A376G085"/>